<gene>
    <name evidence="2" type="ORF">G5T13_07510</name>
</gene>
<evidence type="ECO:0000259" key="1">
    <source>
        <dbReference type="Pfam" id="PF04233"/>
    </source>
</evidence>
<comment type="caution">
    <text evidence="2">The sequence shown here is derived from an EMBL/GenBank/DDBJ whole genome shotgun (WGS) entry which is preliminary data.</text>
</comment>
<reference evidence="2" key="1">
    <citation type="submission" date="2020-02" db="EMBL/GenBank/DDBJ databases">
        <title>Antibiotic resistance/susceptibility profiles of lactic acid-producing cocci isolated from the human vagina, and analysis of the genetic basis of atypical resistances.</title>
        <authorList>
            <person name="Sirichoat A."/>
            <person name="Florez A.B."/>
            <person name="Vazquez L."/>
            <person name="Buppasiri P."/>
            <person name="Panya M."/>
            <person name="Lulitanond V."/>
            <person name="Mayo B."/>
        </authorList>
    </citation>
    <scope>NUCLEOTIDE SEQUENCE</scope>
    <source>
        <strain evidence="2">VA01-10AN</strain>
    </source>
</reference>
<dbReference type="RefSeq" id="WP_164232081.1">
    <property type="nucleotide sequence ID" value="NZ_JAAJBF010000012.1"/>
</dbReference>
<name>A0A6G4MZG7_STRAP</name>
<feature type="domain" description="Phage head morphogenesis" evidence="1">
    <location>
        <begin position="192"/>
        <end position="291"/>
    </location>
</feature>
<proteinExistence type="predicted"/>
<accession>A0A6G4MZG7</accession>
<organism evidence="2">
    <name type="scientific">Streptococcus anginosus</name>
    <dbReference type="NCBI Taxonomy" id="1328"/>
    <lineage>
        <taxon>Bacteria</taxon>
        <taxon>Bacillati</taxon>
        <taxon>Bacillota</taxon>
        <taxon>Bacilli</taxon>
        <taxon>Lactobacillales</taxon>
        <taxon>Streptococcaceae</taxon>
        <taxon>Streptococcus</taxon>
        <taxon>Streptococcus anginosus group</taxon>
    </lineage>
</organism>
<dbReference type="AlphaFoldDB" id="A0A6G4MZG7"/>
<dbReference type="EMBL" id="JAAJBG010000013">
    <property type="protein sequence ID" value="NGG16460.1"/>
    <property type="molecule type" value="Genomic_DNA"/>
</dbReference>
<dbReference type="NCBIfam" id="TIGR01641">
    <property type="entry name" value="phageSPP1_gp7"/>
    <property type="match status" value="1"/>
</dbReference>
<evidence type="ECO:0000313" key="2">
    <source>
        <dbReference type="EMBL" id="NGG16460.1"/>
    </source>
</evidence>
<protein>
    <recommendedName>
        <fullName evidence="1">Phage head morphogenesis domain-containing protein</fullName>
    </recommendedName>
</protein>
<sequence>MVNDYWKKRIEAEQLAKMERDATLSDEMTRLYNYHFKELEKEIRAFSERYASKNNLPLSEVKARVDGMDVKAFEEKAKRYVAEKDFSAKANSELSLYNLKMKMNRLELLQYQLDLEMVALGDAEHKMTERFLNDEYIQTLKTQSGLLGRSVLSSSQIEKVVQTTLNTSFKGAKWSNRIWQRQDALRGIVAQMTEDYLLKGRNPTTMISKIRKEFGVSASEAKRLAVTEGARVATEAERQSYIANGYDEYEFIAEPKACDICRPLDGKIFKVADMLPGENAAPMHPHCRCATAAHFSMSEKEYERLIKASADSLQTESDKRGEKTKYIEKVPSIGAGFSYGLDLTHKTLQNFVDNAKKWYNSHIESQLTDDEIKVSSKVLKKVIDNSAYSMRFKYANIDKLIESGKFMNQFETGTSGGTLNAKYRRQATKQLFGLSGKRLKKSEFEKYGYFGNKDAIKDYTHNSTSWGGVGQYGDVIIHFVKDKVANKTTFTVNNSLGPAVSKKLVADNPNRPNLVSIDKRFLKETVDLLKTGKIETPEEASKVLGVRYLEAQYHGDVNLSDVSSMYFTKNEPSKKQIQSLKEFGINLYVKEGDQFVQIE</sequence>
<dbReference type="InterPro" id="IPR006528">
    <property type="entry name" value="Phage_head_morphogenesis_dom"/>
</dbReference>
<dbReference type="Pfam" id="PF04233">
    <property type="entry name" value="Phage_Mu_F"/>
    <property type="match status" value="1"/>
</dbReference>